<organism evidence="3 4">
    <name type="scientific">Coccomyxa viridis</name>
    <dbReference type="NCBI Taxonomy" id="1274662"/>
    <lineage>
        <taxon>Eukaryota</taxon>
        <taxon>Viridiplantae</taxon>
        <taxon>Chlorophyta</taxon>
        <taxon>core chlorophytes</taxon>
        <taxon>Trebouxiophyceae</taxon>
        <taxon>Trebouxiophyceae incertae sedis</taxon>
        <taxon>Coccomyxaceae</taxon>
        <taxon>Coccomyxa</taxon>
    </lineage>
</organism>
<evidence type="ECO:0000259" key="2">
    <source>
        <dbReference type="SMART" id="SM01155"/>
    </source>
</evidence>
<evidence type="ECO:0000256" key="1">
    <source>
        <dbReference type="SAM" id="MobiDB-lite"/>
    </source>
</evidence>
<name>A0AAV1HWD5_9CHLO</name>
<gene>
    <name evidence="3" type="ORF">CVIRNUC_001517</name>
</gene>
<dbReference type="SMART" id="SM01155">
    <property type="entry name" value="DUF1713"/>
    <property type="match status" value="1"/>
</dbReference>
<keyword evidence="4" id="KW-1185">Reference proteome</keyword>
<sequence>MNVLQRAARTALQSCCRSLHTQPFTSSAADATAALTALRASLRFLGEPDIAARPTLPGTLQGQAATGTASRHGYFMLAPGQEAGLLQRSEIRRVLTMSSQPTRATACSSFTDAPAGAMYADSVRRKRKTKMNKHKHRKRLKKTRHGSK</sequence>
<feature type="compositionally biased region" description="Basic residues" evidence="1">
    <location>
        <begin position="124"/>
        <end position="148"/>
    </location>
</feature>
<dbReference type="Proteomes" id="UP001314263">
    <property type="component" value="Unassembled WGS sequence"/>
</dbReference>
<feature type="region of interest" description="Disordered" evidence="1">
    <location>
        <begin position="121"/>
        <end position="148"/>
    </location>
</feature>
<proteinExistence type="predicted"/>
<comment type="caution">
    <text evidence="3">The sequence shown here is derived from an EMBL/GenBank/DDBJ whole genome shotgun (WGS) entry which is preliminary data.</text>
</comment>
<feature type="domain" description="Ribosomal protein mS38 C-terminal" evidence="2">
    <location>
        <begin position="119"/>
        <end position="148"/>
    </location>
</feature>
<dbReference type="InterPro" id="IPR013177">
    <property type="entry name" value="Ribosomal_mS38_C"/>
</dbReference>
<accession>A0AAV1HWD5</accession>
<evidence type="ECO:0000313" key="4">
    <source>
        <dbReference type="Proteomes" id="UP001314263"/>
    </source>
</evidence>
<protein>
    <recommendedName>
        <fullName evidence="2">Ribosomal protein mS38 C-terminal domain-containing protein</fullName>
    </recommendedName>
</protein>
<reference evidence="3 4" key="1">
    <citation type="submission" date="2023-10" db="EMBL/GenBank/DDBJ databases">
        <authorList>
            <person name="Maclean D."/>
            <person name="Macfadyen A."/>
        </authorList>
    </citation>
    <scope>NUCLEOTIDE SEQUENCE [LARGE SCALE GENOMIC DNA]</scope>
</reference>
<dbReference type="AlphaFoldDB" id="A0AAV1HWD5"/>
<dbReference type="EMBL" id="CAUYUE010000002">
    <property type="protein sequence ID" value="CAK0744046.1"/>
    <property type="molecule type" value="Genomic_DNA"/>
</dbReference>
<evidence type="ECO:0000313" key="3">
    <source>
        <dbReference type="EMBL" id="CAK0744046.1"/>
    </source>
</evidence>
<dbReference type="Pfam" id="PF08213">
    <property type="entry name" value="COX24_C"/>
    <property type="match status" value="1"/>
</dbReference>